<feature type="transmembrane region" description="Helical" evidence="12">
    <location>
        <begin position="499"/>
        <end position="518"/>
    </location>
</feature>
<evidence type="ECO:0000313" key="15">
    <source>
        <dbReference type="Proteomes" id="UP000005408"/>
    </source>
</evidence>
<evidence type="ECO:0000256" key="3">
    <source>
        <dbReference type="ARBA" id="ARBA00007209"/>
    </source>
</evidence>
<keyword evidence="10" id="KW-0175">Coiled coil</keyword>
<evidence type="ECO:0000256" key="12">
    <source>
        <dbReference type="SAM" id="Phobius"/>
    </source>
</evidence>
<keyword evidence="8 12" id="KW-1133">Transmembrane helix</keyword>
<dbReference type="Proteomes" id="UP000005408">
    <property type="component" value="Unassembled WGS sequence"/>
</dbReference>
<protein>
    <recommendedName>
        <fullName evidence="13">Peptidase S54 rhomboid domain-containing protein</fullName>
    </recommendedName>
</protein>
<feature type="transmembrane region" description="Helical" evidence="12">
    <location>
        <begin position="530"/>
        <end position="548"/>
    </location>
</feature>
<dbReference type="GO" id="GO:0005929">
    <property type="term" value="C:cilium"/>
    <property type="evidence" value="ECO:0007669"/>
    <property type="project" value="UniProtKB-ARBA"/>
</dbReference>
<dbReference type="EnsemblMetazoa" id="G2486.5">
    <property type="protein sequence ID" value="G2486.5:cds"/>
    <property type="gene ID" value="G2486"/>
</dbReference>
<dbReference type="GO" id="GO:0050708">
    <property type="term" value="P:regulation of protein secretion"/>
    <property type="evidence" value="ECO:0007669"/>
    <property type="project" value="TreeGrafter"/>
</dbReference>
<evidence type="ECO:0000256" key="9">
    <source>
        <dbReference type="ARBA" id="ARBA00023136"/>
    </source>
</evidence>
<keyword evidence="15" id="KW-1185">Reference proteome</keyword>
<comment type="subcellular location">
    <subcellularLocation>
        <location evidence="2">Cytoplasm</location>
    </subcellularLocation>
    <subcellularLocation>
        <location evidence="1">Endoplasmic reticulum membrane</location>
        <topology evidence="1">Multi-pass membrane protein</topology>
    </subcellularLocation>
</comment>
<dbReference type="Pfam" id="PF01694">
    <property type="entry name" value="Rhomboid"/>
    <property type="match status" value="1"/>
</dbReference>
<keyword evidence="9 12" id="KW-0472">Membrane</keyword>
<evidence type="ECO:0000256" key="11">
    <source>
        <dbReference type="SAM" id="MobiDB-lite"/>
    </source>
</evidence>
<feature type="coiled-coil region" evidence="10">
    <location>
        <begin position="992"/>
        <end position="1026"/>
    </location>
</feature>
<evidence type="ECO:0000256" key="6">
    <source>
        <dbReference type="ARBA" id="ARBA00022692"/>
    </source>
</evidence>
<keyword evidence="5" id="KW-0963">Cytoplasm</keyword>
<accession>A0A8W8KQF2</accession>
<evidence type="ECO:0000256" key="7">
    <source>
        <dbReference type="ARBA" id="ARBA00022824"/>
    </source>
</evidence>
<evidence type="ECO:0000256" key="1">
    <source>
        <dbReference type="ARBA" id="ARBA00004477"/>
    </source>
</evidence>
<dbReference type="Gene3D" id="1.20.1540.10">
    <property type="entry name" value="Rhomboid-like"/>
    <property type="match status" value="1"/>
</dbReference>
<name>A0A8W8KQF2_MAGGI</name>
<feature type="coiled-coil region" evidence="10">
    <location>
        <begin position="798"/>
        <end position="825"/>
    </location>
</feature>
<reference evidence="14" key="1">
    <citation type="submission" date="2022-08" db="UniProtKB">
        <authorList>
            <consortium name="EnsemblMetazoa"/>
        </authorList>
    </citation>
    <scope>IDENTIFICATION</scope>
    <source>
        <strain evidence="14">05x7-T-G4-1.051#20</strain>
    </source>
</reference>
<evidence type="ECO:0000313" key="14">
    <source>
        <dbReference type="EnsemblMetazoa" id="G2486.5:cds"/>
    </source>
</evidence>
<feature type="region of interest" description="Disordered" evidence="11">
    <location>
        <begin position="42"/>
        <end position="80"/>
    </location>
</feature>
<evidence type="ECO:0000256" key="2">
    <source>
        <dbReference type="ARBA" id="ARBA00004496"/>
    </source>
</evidence>
<dbReference type="GO" id="GO:0004252">
    <property type="term" value="F:serine-type endopeptidase activity"/>
    <property type="evidence" value="ECO:0007669"/>
    <property type="project" value="InterPro"/>
</dbReference>
<evidence type="ECO:0000256" key="5">
    <source>
        <dbReference type="ARBA" id="ARBA00022490"/>
    </source>
</evidence>
<evidence type="ECO:0000256" key="8">
    <source>
        <dbReference type="ARBA" id="ARBA00022989"/>
    </source>
</evidence>
<feature type="transmembrane region" description="Helical" evidence="12">
    <location>
        <begin position="593"/>
        <end position="613"/>
    </location>
</feature>
<sequence>MSERLGTMFNSVKRSVFDFLGLPTEEEVPLLNQENEKQRWQSRRKKTLFIPPKPIQISKPKGEDDDDDVDAHRPVRRLPRKLPKKSVVQMIWDSSASALGLSKQRPKRITGDAQKQRSYAPAALENFKEKKPNFEDWRNERFFDDEDTGGKSLAESGEEEVDPGGKRPRLILGAGPDDIELREKARGFTAMSRIQLDSPDAPVLMVLQENICTVLSLKCCEKNSVKGDYEDDYMNRPYFTYFITFVQTVILICALAIYGFGPFGVDEVVIQEVVLKPNLALEAEARREFGNMWGGPSQKDLIHLGAKYSPCMRKDPNLDAALAEQRAEERTTGCCVRDDGSGCVQTTVHKCSKLISTFVKWNDTSKIDGGYKSGAVCGLDPNHCKSPSSTPPFEWDKKDFTNWPICKETKNASQNFKGCSQPGSECHMNCDLLGRPCCFGIQGECMITTREHCEFRQGYYHDDKFLCSQVNCFEQICGMIPFVYDDRPDQFLRILSANLLHAGIFHLAVTLIMQLWIMRKIEQMIGWIRMMIIYISSGCVGTLASAILTPYQVEVGPSGAQFGLLACMYVDILNEIIVNKYSGKDKSEENRRLWYNFAAFSVILFLLFFLGVFPWMDNWSHIFGFIFGIFISLVVMKETDVKAKGITRVHVVVTFGILSLALFIFLIIMFYAVPLNESTWLQYINCIPFTETFCKNMDVTITRGSTYSKYVKDILNLGEEKEKKMATALRPNTRYQPPDWFTNNYTISTNAERQRDASHQVRQESRFLRNETDNQTKWDQHSNNVRLADRVDNIRQWKEILEKTLADIDKEIADLSDAKELTEQALEAKNLPMDVAIECLTLREGRQGIDVVQDEAENQLHKEVEVIEGIKKALQQKVGDSFEQLCLLQEARQQLQADLQDKNIALGIDVDQYNLSDRSPGISFKPDSLRVPKGSTTPQQWEDFSRYNKERAEAEMKASTCLREAIHHTLQQCDNDLEAQRIATEYAYRKRIHEFERAKGELEWQKKNTEEEIAELENDIRGIEEKIRAKIAPMKLAQTRLENRTYRPNVELCRDAPQYGLTDEVKQLEATKRALEEKLKQAKHALDGLEQNLHRINDDLAQKINSLNLDNKCMDVRKKLQIRPQTALERNLTLTGIQRERSHILA</sequence>
<keyword evidence="6 12" id="KW-0812">Transmembrane</keyword>
<feature type="region of interest" description="Disordered" evidence="11">
    <location>
        <begin position="138"/>
        <end position="173"/>
    </location>
</feature>
<comment type="similarity">
    <text evidence="3">Belongs to the tektin family.</text>
</comment>
<dbReference type="GO" id="GO:0060294">
    <property type="term" value="P:cilium movement involved in cell motility"/>
    <property type="evidence" value="ECO:0007669"/>
    <property type="project" value="InterPro"/>
</dbReference>
<dbReference type="PANTHER" id="PTHR45965">
    <property type="entry name" value="INACTIVE RHOMBOID PROTEIN"/>
    <property type="match status" value="1"/>
</dbReference>
<dbReference type="InterPro" id="IPR000435">
    <property type="entry name" value="Tektins"/>
</dbReference>
<evidence type="ECO:0000256" key="10">
    <source>
        <dbReference type="SAM" id="Coils"/>
    </source>
</evidence>
<feature type="transmembrane region" description="Helical" evidence="12">
    <location>
        <begin position="619"/>
        <end position="637"/>
    </location>
</feature>
<proteinExistence type="inferred from homology"/>
<dbReference type="InterPro" id="IPR051512">
    <property type="entry name" value="Inactive_Rhomboid"/>
</dbReference>
<dbReference type="InterPro" id="IPR022764">
    <property type="entry name" value="Peptidase_S54_rhomboid_dom"/>
</dbReference>
<organism evidence="14 15">
    <name type="scientific">Magallana gigas</name>
    <name type="common">Pacific oyster</name>
    <name type="synonym">Crassostrea gigas</name>
    <dbReference type="NCBI Taxonomy" id="29159"/>
    <lineage>
        <taxon>Eukaryota</taxon>
        <taxon>Metazoa</taxon>
        <taxon>Spiralia</taxon>
        <taxon>Lophotrochozoa</taxon>
        <taxon>Mollusca</taxon>
        <taxon>Bivalvia</taxon>
        <taxon>Autobranchia</taxon>
        <taxon>Pteriomorphia</taxon>
        <taxon>Ostreida</taxon>
        <taxon>Ostreoidea</taxon>
        <taxon>Ostreidae</taxon>
        <taxon>Magallana</taxon>
    </lineage>
</organism>
<comment type="similarity">
    <text evidence="4">Belongs to the peptidase S54 family.</text>
</comment>
<dbReference type="Pfam" id="PF03148">
    <property type="entry name" value="Tektin"/>
    <property type="match status" value="1"/>
</dbReference>
<dbReference type="PRINTS" id="PR00511">
    <property type="entry name" value="TEKTIN"/>
</dbReference>
<evidence type="ECO:0000256" key="4">
    <source>
        <dbReference type="ARBA" id="ARBA00009045"/>
    </source>
</evidence>
<dbReference type="SUPFAM" id="SSF144091">
    <property type="entry name" value="Rhomboid-like"/>
    <property type="match status" value="1"/>
</dbReference>
<keyword evidence="7" id="KW-0256">Endoplasmic reticulum</keyword>
<feature type="transmembrane region" description="Helical" evidence="12">
    <location>
        <begin position="560"/>
        <end position="581"/>
    </location>
</feature>
<feature type="transmembrane region" description="Helical" evidence="12">
    <location>
        <begin position="238"/>
        <end position="261"/>
    </location>
</feature>
<dbReference type="PANTHER" id="PTHR45965:SF3">
    <property type="entry name" value="INACTIVE RHOMBOID PROTEIN 1"/>
    <property type="match status" value="1"/>
</dbReference>
<dbReference type="GO" id="GO:0042058">
    <property type="term" value="P:regulation of epidermal growth factor receptor signaling pathway"/>
    <property type="evidence" value="ECO:0007669"/>
    <property type="project" value="TreeGrafter"/>
</dbReference>
<dbReference type="GO" id="GO:0005789">
    <property type="term" value="C:endoplasmic reticulum membrane"/>
    <property type="evidence" value="ECO:0007669"/>
    <property type="project" value="UniProtKB-SubCell"/>
</dbReference>
<feature type="domain" description="Peptidase S54 rhomboid" evidence="13">
    <location>
        <begin position="489"/>
        <end position="637"/>
    </location>
</feature>
<dbReference type="AlphaFoldDB" id="A0A8W8KQF2"/>
<feature type="transmembrane region" description="Helical" evidence="12">
    <location>
        <begin position="649"/>
        <end position="673"/>
    </location>
</feature>
<dbReference type="InterPro" id="IPR048256">
    <property type="entry name" value="Tektin-like"/>
</dbReference>
<dbReference type="InterPro" id="IPR035952">
    <property type="entry name" value="Rhomboid-like_sf"/>
</dbReference>
<feature type="region of interest" description="Disordered" evidence="11">
    <location>
        <begin position="103"/>
        <end position="124"/>
    </location>
</feature>
<feature type="coiled-coil region" evidence="10">
    <location>
        <begin position="1058"/>
        <end position="1106"/>
    </location>
</feature>
<evidence type="ECO:0000259" key="13">
    <source>
        <dbReference type="Pfam" id="PF01694"/>
    </source>
</evidence>